<comment type="pathway">
    <text evidence="1">Isoprenoid biosynthesis; isopentenyl diphosphate biosynthesis via mevalonate pathway; isopentenyl diphosphate from (R)-mevalonate: step 2/3.</text>
</comment>
<dbReference type="InterPro" id="IPR035102">
    <property type="entry name" value="Phosphomevalonate_kinase"/>
</dbReference>
<dbReference type="Proteomes" id="UP000186594">
    <property type="component" value="Unassembled WGS sequence"/>
</dbReference>
<dbReference type="Pfam" id="PF00288">
    <property type="entry name" value="GHMP_kinases_N"/>
    <property type="match status" value="1"/>
</dbReference>
<name>A0A1U7LS96_NEOID</name>
<dbReference type="PIRSF" id="PIRSF017288">
    <property type="entry name" value="PMK_GHMP_euk"/>
    <property type="match status" value="1"/>
</dbReference>
<dbReference type="EMBL" id="LXFE01000391">
    <property type="protein sequence ID" value="OLL25499.1"/>
    <property type="molecule type" value="Genomic_DNA"/>
</dbReference>
<feature type="non-terminal residue" evidence="15">
    <location>
        <position position="1"/>
    </location>
</feature>
<evidence type="ECO:0000256" key="9">
    <source>
        <dbReference type="ARBA" id="ARBA00022955"/>
    </source>
</evidence>
<dbReference type="GO" id="GO:0006696">
    <property type="term" value="P:ergosterol biosynthetic process"/>
    <property type="evidence" value="ECO:0007669"/>
    <property type="project" value="EnsemblFungi"/>
</dbReference>
<evidence type="ECO:0000256" key="12">
    <source>
        <dbReference type="ARBA" id="ARBA00029326"/>
    </source>
</evidence>
<comment type="catalytic activity">
    <reaction evidence="12">
        <text>(R)-5-phosphomevalonate + ATP = (R)-5-diphosphomevalonate + ADP</text>
        <dbReference type="Rhea" id="RHEA:16341"/>
        <dbReference type="ChEBI" id="CHEBI:30616"/>
        <dbReference type="ChEBI" id="CHEBI:57557"/>
        <dbReference type="ChEBI" id="CHEBI:58146"/>
        <dbReference type="ChEBI" id="CHEBI:456216"/>
        <dbReference type="EC" id="2.7.4.2"/>
    </reaction>
    <physiologicalReaction direction="left-to-right" evidence="12">
        <dbReference type="Rhea" id="RHEA:16342"/>
    </physiologicalReaction>
</comment>
<evidence type="ECO:0000256" key="3">
    <source>
        <dbReference type="ARBA" id="ARBA00012958"/>
    </source>
</evidence>
<dbReference type="GO" id="GO:0031388">
    <property type="term" value="P:organic acid phosphorylation"/>
    <property type="evidence" value="ECO:0007669"/>
    <property type="project" value="EnsemblFungi"/>
</dbReference>
<dbReference type="InterPro" id="IPR014721">
    <property type="entry name" value="Ribsml_uS5_D2-typ_fold_subgr"/>
</dbReference>
<keyword evidence="4" id="KW-0444">Lipid biosynthesis</keyword>
<keyword evidence="16" id="KW-1185">Reference proteome</keyword>
<evidence type="ECO:0000256" key="11">
    <source>
        <dbReference type="ARBA" id="ARBA00023221"/>
    </source>
</evidence>
<dbReference type="OMA" id="LVIHRTM"/>
<evidence type="ECO:0000256" key="7">
    <source>
        <dbReference type="ARBA" id="ARBA00022777"/>
    </source>
</evidence>
<evidence type="ECO:0000256" key="8">
    <source>
        <dbReference type="ARBA" id="ARBA00022840"/>
    </source>
</evidence>
<dbReference type="EC" id="2.7.4.2" evidence="3"/>
<dbReference type="Gene3D" id="3.30.230.10">
    <property type="match status" value="1"/>
</dbReference>
<feature type="domain" description="GHMP kinase C-terminal" evidence="14">
    <location>
        <begin position="405"/>
        <end position="470"/>
    </location>
</feature>
<gene>
    <name evidence="15" type="ORF">NEOLI_002150</name>
</gene>
<dbReference type="Gene3D" id="3.30.70.890">
    <property type="entry name" value="GHMP kinase, C-terminal domain"/>
    <property type="match status" value="1"/>
</dbReference>
<evidence type="ECO:0000256" key="1">
    <source>
        <dbReference type="ARBA" id="ARBA00005017"/>
    </source>
</evidence>
<feature type="domain" description="GHMP kinase N-terminal" evidence="13">
    <location>
        <begin position="201"/>
        <end position="265"/>
    </location>
</feature>
<dbReference type="UniPathway" id="UPA00057">
    <property type="reaction ID" value="UER00099"/>
</dbReference>
<evidence type="ECO:0000256" key="10">
    <source>
        <dbReference type="ARBA" id="ARBA00023098"/>
    </source>
</evidence>
<comment type="caution">
    <text evidence="15">The sequence shown here is derived from an EMBL/GenBank/DDBJ whole genome shotgun (WGS) entry which is preliminary data.</text>
</comment>
<keyword evidence="11" id="KW-0753">Steroid metabolism</keyword>
<dbReference type="InterPro" id="IPR020568">
    <property type="entry name" value="Ribosomal_Su5_D2-typ_SF"/>
</dbReference>
<keyword evidence="8" id="KW-0067">ATP-binding</keyword>
<keyword evidence="5" id="KW-0808">Transferase</keyword>
<dbReference type="PANTHER" id="PTHR31814:SF2">
    <property type="entry name" value="PHOSPHOMEVALONATE KINASE"/>
    <property type="match status" value="1"/>
</dbReference>
<keyword evidence="9" id="KW-0752">Steroid biosynthesis</keyword>
<evidence type="ECO:0000256" key="5">
    <source>
        <dbReference type="ARBA" id="ARBA00022679"/>
    </source>
</evidence>
<evidence type="ECO:0000256" key="6">
    <source>
        <dbReference type="ARBA" id="ARBA00022741"/>
    </source>
</evidence>
<sequence>KSFRYIQKPRRVYPISKLRSPETRFYELRLPILYHTKTHLFGVIQAQNMSGLTVVSAPGKALVAGGYLVLHSAYKSLVVALSARIYAVLQPSSGPQSSIFTVIVKSPQFKDAQWVYTCSLGDDSSVTIEQTSGVTKNAFAQQAIEHVFAYLSPFKSSDLTISIYADNEYYSRAVPQGEDAYTYRKSLPQFSPLDHTLSQVNKTGLGSSAALITSLTGALLTHFNDSINLESNQGKRIINNCAQLAHCAAQGKIGSGFDVAAATYGSCVYSTSSRSNFPSSREMNGQEFADQVKLMVNSTWDSEIESISLPRGVRVVMADVDAGSETPSMVRKVLAWKAEARDMAETLWTNLGESNSRLIKAFEKLTQAIGESPIDYDQSVKEISEGKSVTNIPFCHLFDEIRRHFQNNRRYLRTIGELSGTPIEPPEQTSLLDVCGQINGVLGCGVPGAGGLDAIFAVILEETTAENELHTLWNDWKDTNVSPLTAEGISTGIKSEDSEMFDTLWDYFDEESA</sequence>
<dbReference type="InterPro" id="IPR036554">
    <property type="entry name" value="GHMP_kinase_C_sf"/>
</dbReference>
<keyword evidence="10" id="KW-0443">Lipid metabolism</keyword>
<dbReference type="Pfam" id="PF08544">
    <property type="entry name" value="GHMP_kinases_C"/>
    <property type="match status" value="1"/>
</dbReference>
<evidence type="ECO:0000256" key="2">
    <source>
        <dbReference type="ARBA" id="ARBA00006495"/>
    </source>
</evidence>
<evidence type="ECO:0000256" key="4">
    <source>
        <dbReference type="ARBA" id="ARBA00022516"/>
    </source>
</evidence>
<dbReference type="STRING" id="1198029.A0A1U7LS96"/>
<comment type="similarity">
    <text evidence="2">Belongs to the GHMP kinase family. Mevalonate kinase subfamily.</text>
</comment>
<organism evidence="15 16">
    <name type="scientific">Neolecta irregularis (strain DAH-3)</name>
    <dbReference type="NCBI Taxonomy" id="1198029"/>
    <lineage>
        <taxon>Eukaryota</taxon>
        <taxon>Fungi</taxon>
        <taxon>Dikarya</taxon>
        <taxon>Ascomycota</taxon>
        <taxon>Taphrinomycotina</taxon>
        <taxon>Neolectales</taxon>
        <taxon>Neolectaceae</taxon>
        <taxon>Neolecta</taxon>
    </lineage>
</organism>
<accession>A0A1U7LS96</accession>
<evidence type="ECO:0000313" key="16">
    <source>
        <dbReference type="Proteomes" id="UP000186594"/>
    </source>
</evidence>
<dbReference type="InterPro" id="IPR006204">
    <property type="entry name" value="GHMP_kinase_N_dom"/>
</dbReference>
<dbReference type="GO" id="GO:0004631">
    <property type="term" value="F:phosphomevalonate kinase activity"/>
    <property type="evidence" value="ECO:0007669"/>
    <property type="project" value="UniProtKB-EC"/>
</dbReference>
<keyword evidence="6" id="KW-0547">Nucleotide-binding</keyword>
<dbReference type="OrthoDB" id="10262935at2759"/>
<evidence type="ECO:0000259" key="13">
    <source>
        <dbReference type="Pfam" id="PF00288"/>
    </source>
</evidence>
<proteinExistence type="inferred from homology"/>
<dbReference type="PANTHER" id="PTHR31814">
    <property type="match status" value="1"/>
</dbReference>
<dbReference type="GO" id="GO:0019287">
    <property type="term" value="P:isopentenyl diphosphate biosynthetic process, mevalonate pathway"/>
    <property type="evidence" value="ECO:0007669"/>
    <property type="project" value="UniProtKB-UniPathway"/>
</dbReference>
<dbReference type="GO" id="GO:0005524">
    <property type="term" value="F:ATP binding"/>
    <property type="evidence" value="ECO:0007669"/>
    <property type="project" value="UniProtKB-KW"/>
</dbReference>
<evidence type="ECO:0000313" key="15">
    <source>
        <dbReference type="EMBL" id="OLL25499.1"/>
    </source>
</evidence>
<reference evidence="15 16" key="1">
    <citation type="submission" date="2016-04" db="EMBL/GenBank/DDBJ databases">
        <title>Evolutionary innovation and constraint leading to complex multicellularity in the Ascomycota.</title>
        <authorList>
            <person name="Cisse O."/>
            <person name="Nguyen A."/>
            <person name="Hewitt D.A."/>
            <person name="Jedd G."/>
            <person name="Stajich J.E."/>
        </authorList>
    </citation>
    <scope>NUCLEOTIDE SEQUENCE [LARGE SCALE GENOMIC DNA]</scope>
    <source>
        <strain evidence="15 16">DAH-3</strain>
    </source>
</reference>
<dbReference type="InterPro" id="IPR013750">
    <property type="entry name" value="GHMP_kinase_C_dom"/>
</dbReference>
<dbReference type="AlphaFoldDB" id="A0A1U7LS96"/>
<dbReference type="SUPFAM" id="SSF54211">
    <property type="entry name" value="Ribosomal protein S5 domain 2-like"/>
    <property type="match status" value="1"/>
</dbReference>
<evidence type="ECO:0000259" key="14">
    <source>
        <dbReference type="Pfam" id="PF08544"/>
    </source>
</evidence>
<dbReference type="GO" id="GO:0005777">
    <property type="term" value="C:peroxisome"/>
    <property type="evidence" value="ECO:0007669"/>
    <property type="project" value="TreeGrafter"/>
</dbReference>
<protein>
    <recommendedName>
        <fullName evidence="3">phosphomevalonate kinase</fullName>
        <ecNumber evidence="3">2.7.4.2</ecNumber>
    </recommendedName>
</protein>
<keyword evidence="7 15" id="KW-0418">Kinase</keyword>
<dbReference type="GO" id="GO:0010142">
    <property type="term" value="P:farnesyl diphosphate biosynthetic process, mevalonate pathway"/>
    <property type="evidence" value="ECO:0007669"/>
    <property type="project" value="EnsemblFungi"/>
</dbReference>
<dbReference type="InterPro" id="IPR016005">
    <property type="entry name" value="Erg8"/>
</dbReference>